<dbReference type="KEGG" id="tbi:Tbis_0200"/>
<protein>
    <submittedName>
        <fullName evidence="2">Endoribonuclease L-PSP</fullName>
    </submittedName>
</protein>
<dbReference type="SUPFAM" id="SSF55298">
    <property type="entry name" value="YjgF-like"/>
    <property type="match status" value="1"/>
</dbReference>
<dbReference type="Proteomes" id="UP000006640">
    <property type="component" value="Chromosome"/>
</dbReference>
<accession>D6Y2X1</accession>
<dbReference type="CDD" id="cd02199">
    <property type="entry name" value="YjgF_YER057c_UK114_like_1"/>
    <property type="match status" value="1"/>
</dbReference>
<dbReference type="HOGENOM" id="CLU_104845_0_1_11"/>
<dbReference type="STRING" id="469371.Tbis_0200"/>
<reference evidence="2 3" key="1">
    <citation type="submission" date="2010-01" db="EMBL/GenBank/DDBJ databases">
        <title>The complete genome of Thermobispora bispora DSM 43833.</title>
        <authorList>
            <consortium name="US DOE Joint Genome Institute (JGI-PGF)"/>
            <person name="Lucas S."/>
            <person name="Copeland A."/>
            <person name="Lapidus A."/>
            <person name="Glavina del Rio T."/>
            <person name="Dalin E."/>
            <person name="Tice H."/>
            <person name="Bruce D."/>
            <person name="Goodwin L."/>
            <person name="Pitluck S."/>
            <person name="Kyrpides N."/>
            <person name="Mavromatis K."/>
            <person name="Ivanova N."/>
            <person name="Mikhailova N."/>
            <person name="Chertkov O."/>
            <person name="Brettin T."/>
            <person name="Detter J.C."/>
            <person name="Han C."/>
            <person name="Larimer F."/>
            <person name="Land M."/>
            <person name="Hauser L."/>
            <person name="Markowitz V."/>
            <person name="Cheng J.-F."/>
            <person name="Hugenholtz P."/>
            <person name="Woyke T."/>
            <person name="Wu D."/>
            <person name="Jando M."/>
            <person name="Schneider S."/>
            <person name="Klenk H.-P."/>
            <person name="Eisen J.A."/>
        </authorList>
    </citation>
    <scope>NUCLEOTIDE SEQUENCE [LARGE SCALE GENOMIC DNA]</scope>
    <source>
        <strain evidence="3">ATCC 19993 / DSM 43833 / CBS 139.67 / JCM 10125 / KCTC 9307 / NBRC 14880 / R51</strain>
    </source>
</reference>
<dbReference type="PANTHER" id="PTHR43760">
    <property type="entry name" value="ENDORIBONUCLEASE-RELATED"/>
    <property type="match status" value="1"/>
</dbReference>
<name>D6Y2X1_THEBD</name>
<keyword evidence="3" id="KW-1185">Reference proteome</keyword>
<dbReference type="eggNOG" id="COG0251">
    <property type="taxonomic scope" value="Bacteria"/>
</dbReference>
<sequence length="153" mass="15646">MSAPEQRLAELGLALPEVAAPLAAYVPAVRSDAYVYTSGQLPLVEGKLPVTGKVGAEVPVEEAQRLARICALNALAAVKSVVGDLSSVVRIVKVVGFVASAPGFTGQPQVVNGASELLVDVFGEAGKHARSAVGVAVLPLDAPVEVELIAEVR</sequence>
<evidence type="ECO:0000313" key="2">
    <source>
        <dbReference type="EMBL" id="ADG86932.1"/>
    </source>
</evidence>
<feature type="domain" description="Endoribonuclease L-PSP/chorismate mutase-like" evidence="1">
    <location>
        <begin position="5"/>
        <end position="151"/>
    </location>
</feature>
<dbReference type="InterPro" id="IPR035959">
    <property type="entry name" value="RutC-like_sf"/>
</dbReference>
<dbReference type="InterPro" id="IPR013813">
    <property type="entry name" value="Endoribo_LPSP/chorism_mut-like"/>
</dbReference>
<proteinExistence type="predicted"/>
<organism evidence="2 3">
    <name type="scientific">Thermobispora bispora (strain ATCC 19993 / DSM 43833 / CBS 139.67 / JCM 10125 / KCTC 9307 / NBRC 14880 / R51)</name>
    <dbReference type="NCBI Taxonomy" id="469371"/>
    <lineage>
        <taxon>Bacteria</taxon>
        <taxon>Bacillati</taxon>
        <taxon>Actinomycetota</taxon>
        <taxon>Actinomycetes</taxon>
        <taxon>Streptosporangiales</taxon>
        <taxon>Streptosporangiaceae</taxon>
        <taxon>Thermobispora</taxon>
    </lineage>
</organism>
<gene>
    <name evidence="2" type="ordered locus">Tbis_0200</name>
</gene>
<dbReference type="AlphaFoldDB" id="D6Y2X1"/>
<dbReference type="EMBL" id="CP001874">
    <property type="protein sequence ID" value="ADG86932.1"/>
    <property type="molecule type" value="Genomic_DNA"/>
</dbReference>
<dbReference type="Pfam" id="PF14588">
    <property type="entry name" value="YjgF_endoribonc"/>
    <property type="match status" value="1"/>
</dbReference>
<dbReference type="Gene3D" id="3.30.1330.40">
    <property type="entry name" value="RutC-like"/>
    <property type="match status" value="1"/>
</dbReference>
<dbReference type="PANTHER" id="PTHR43760:SF1">
    <property type="entry name" value="ENDORIBONUCLEASE L-PSP_CHORISMATE MUTASE-LIKE DOMAIN-CONTAINING PROTEIN"/>
    <property type="match status" value="1"/>
</dbReference>
<evidence type="ECO:0000313" key="3">
    <source>
        <dbReference type="Proteomes" id="UP000006640"/>
    </source>
</evidence>
<evidence type="ECO:0000259" key="1">
    <source>
        <dbReference type="Pfam" id="PF14588"/>
    </source>
</evidence>
<dbReference type="RefSeq" id="WP_013130465.1">
    <property type="nucleotide sequence ID" value="NC_014165.1"/>
</dbReference>
<dbReference type="OrthoDB" id="9806229at2"/>